<reference evidence="15 16" key="1">
    <citation type="submission" date="2023-08" db="EMBL/GenBank/DDBJ databases">
        <title>Pleionea litopenaei sp. nov., isolated from stomach of juvenile Litopenaeus vannamei.</title>
        <authorList>
            <person name="Rho A.M."/>
            <person name="Hwang C.Y."/>
        </authorList>
    </citation>
    <scope>NUCLEOTIDE SEQUENCE [LARGE SCALE GENOMIC DNA]</scope>
    <source>
        <strain evidence="15 16">HL-JVS1</strain>
    </source>
</reference>
<name>A0AA51X7W4_9GAMM</name>
<evidence type="ECO:0000256" key="7">
    <source>
        <dbReference type="ARBA" id="ARBA00022676"/>
    </source>
</evidence>
<dbReference type="InterPro" id="IPR036068">
    <property type="entry name" value="Nicotinate_pribotase-like_C"/>
</dbReference>
<dbReference type="InterPro" id="IPR022412">
    <property type="entry name" value="Quinolinate_PRibosylTrfase_N"/>
</dbReference>
<evidence type="ECO:0000256" key="12">
    <source>
        <dbReference type="PIRNR" id="PIRNR006250"/>
    </source>
</evidence>
<evidence type="ECO:0000256" key="4">
    <source>
        <dbReference type="ARBA" id="ARBA00011218"/>
    </source>
</evidence>
<dbReference type="Proteomes" id="UP001239782">
    <property type="component" value="Chromosome"/>
</dbReference>
<dbReference type="FunFam" id="3.90.1170.20:FF:000001">
    <property type="entry name" value="Nicotinate-nucleotide diphosphorylase (Carboxylating)"/>
    <property type="match status" value="1"/>
</dbReference>
<dbReference type="KEGG" id="plei:Q9312_07015"/>
<dbReference type="GO" id="GO:0005737">
    <property type="term" value="C:cytoplasm"/>
    <property type="evidence" value="ECO:0007669"/>
    <property type="project" value="TreeGrafter"/>
</dbReference>
<protein>
    <recommendedName>
        <fullName evidence="11">Probable nicotinate-nucleotide pyrophosphorylase [carboxylating]</fullName>
        <ecNumber evidence="5">2.4.2.19</ecNumber>
    </recommendedName>
    <alternativeName>
        <fullName evidence="9">Quinolinate phosphoribosyltransferase [decarboxylating]</fullName>
    </alternativeName>
</protein>
<keyword evidence="16" id="KW-1185">Reference proteome</keyword>
<dbReference type="GO" id="GO:0009435">
    <property type="term" value="P:NAD+ biosynthetic process"/>
    <property type="evidence" value="ECO:0007669"/>
    <property type="project" value="InterPro"/>
</dbReference>
<dbReference type="EC" id="2.4.2.19" evidence="5"/>
<dbReference type="NCBIfam" id="TIGR00078">
    <property type="entry name" value="nadC"/>
    <property type="match status" value="1"/>
</dbReference>
<accession>A0AA51X7W4</accession>
<dbReference type="PANTHER" id="PTHR32179:SF3">
    <property type="entry name" value="NICOTINATE-NUCLEOTIDE PYROPHOSPHORYLASE [CARBOXYLATING]"/>
    <property type="match status" value="1"/>
</dbReference>
<feature type="domain" description="Quinolinate phosphoribosyl transferase N-terminal" evidence="14">
    <location>
        <begin position="28"/>
        <end position="112"/>
    </location>
</feature>
<evidence type="ECO:0000256" key="11">
    <source>
        <dbReference type="ARBA" id="ARBA00069173"/>
    </source>
</evidence>
<dbReference type="InterPro" id="IPR037128">
    <property type="entry name" value="Quinolinate_PRibosylTase_N_sf"/>
</dbReference>
<sequence>MNQKSLAVSIQQSVQLALEEDLGPINRDFTAELIAPDKTAHAQLICREQGILCGQAWAEEVFRQLGGQVELTWLKKDGDSLSPNDTLLTLSGDARSILTGERTAMNFIQTLSACATITSRFAEQLTGTRCQLLDTRKTIPGLRLAQKYAVTVGGGQNHRIGLFDAFLIKENHIAAAGSITAAVNSARNLNSSLKLEVEVESIDELNEALEAGADYIMLDNFSLDMMNAAVKLNQQQSRPAKLEASGDVTLATIRSIAETGVDFISVGALTKHISALDLSLRVNLE</sequence>
<dbReference type="InterPro" id="IPR027277">
    <property type="entry name" value="NadC/ModD"/>
</dbReference>
<evidence type="ECO:0000256" key="6">
    <source>
        <dbReference type="ARBA" id="ARBA00022642"/>
    </source>
</evidence>
<dbReference type="Pfam" id="PF01729">
    <property type="entry name" value="QRPTase_C"/>
    <property type="match status" value="1"/>
</dbReference>
<organism evidence="15 16">
    <name type="scientific">Pleionea litopenaei</name>
    <dbReference type="NCBI Taxonomy" id="3070815"/>
    <lineage>
        <taxon>Bacteria</taxon>
        <taxon>Pseudomonadati</taxon>
        <taxon>Pseudomonadota</taxon>
        <taxon>Gammaproteobacteria</taxon>
        <taxon>Oceanospirillales</taxon>
        <taxon>Pleioneaceae</taxon>
        <taxon>Pleionea</taxon>
    </lineage>
</organism>
<dbReference type="GO" id="GO:0004514">
    <property type="term" value="F:nicotinate-nucleotide diphosphorylase (carboxylating) activity"/>
    <property type="evidence" value="ECO:0007669"/>
    <property type="project" value="UniProtKB-EC"/>
</dbReference>
<dbReference type="Gene3D" id="3.20.20.70">
    <property type="entry name" value="Aldolase class I"/>
    <property type="match status" value="1"/>
</dbReference>
<keyword evidence="7 12" id="KW-0328">Glycosyltransferase</keyword>
<keyword evidence="6" id="KW-0662">Pyridine nucleotide biosynthesis</keyword>
<dbReference type="EMBL" id="CP133548">
    <property type="protein sequence ID" value="WMS88658.1"/>
    <property type="molecule type" value="Genomic_DNA"/>
</dbReference>
<gene>
    <name evidence="15" type="primary">nadC</name>
    <name evidence="15" type="ORF">Q9312_07015</name>
</gene>
<evidence type="ECO:0000256" key="9">
    <source>
        <dbReference type="ARBA" id="ARBA00033102"/>
    </source>
</evidence>
<dbReference type="AlphaFoldDB" id="A0AA51X7W4"/>
<feature type="domain" description="Quinolinate phosphoribosyl transferase C-terminal" evidence="13">
    <location>
        <begin position="115"/>
        <end position="281"/>
    </location>
</feature>
<evidence type="ECO:0000256" key="8">
    <source>
        <dbReference type="ARBA" id="ARBA00022679"/>
    </source>
</evidence>
<keyword evidence="8 12" id="KW-0808">Transferase</keyword>
<evidence type="ECO:0000256" key="5">
    <source>
        <dbReference type="ARBA" id="ARBA00011944"/>
    </source>
</evidence>
<evidence type="ECO:0000259" key="14">
    <source>
        <dbReference type="Pfam" id="PF02749"/>
    </source>
</evidence>
<dbReference type="PANTHER" id="PTHR32179">
    <property type="entry name" value="NICOTINATE-NUCLEOTIDE PYROPHOSPHORYLASE [CARBOXYLATING]"/>
    <property type="match status" value="1"/>
</dbReference>
<evidence type="ECO:0000256" key="2">
    <source>
        <dbReference type="ARBA" id="ARBA00004893"/>
    </source>
</evidence>
<dbReference type="SUPFAM" id="SSF51690">
    <property type="entry name" value="Nicotinate/Quinolinate PRTase C-terminal domain-like"/>
    <property type="match status" value="1"/>
</dbReference>
<dbReference type="RefSeq" id="WP_309203877.1">
    <property type="nucleotide sequence ID" value="NZ_CP133548.1"/>
</dbReference>
<proteinExistence type="inferred from homology"/>
<dbReference type="GO" id="GO:0034213">
    <property type="term" value="P:quinolinate catabolic process"/>
    <property type="evidence" value="ECO:0007669"/>
    <property type="project" value="TreeGrafter"/>
</dbReference>
<dbReference type="PIRSF" id="PIRSF006250">
    <property type="entry name" value="NadC_ModD"/>
    <property type="match status" value="1"/>
</dbReference>
<dbReference type="FunFam" id="3.20.20.70:FF:000030">
    <property type="entry name" value="Nicotinate-nucleotide pyrophosphorylase, carboxylating"/>
    <property type="match status" value="1"/>
</dbReference>
<dbReference type="Pfam" id="PF02749">
    <property type="entry name" value="QRPTase_N"/>
    <property type="match status" value="1"/>
</dbReference>
<comment type="pathway">
    <text evidence="2">Cofactor biosynthesis; NAD(+) biosynthesis; nicotinate D-ribonucleotide from quinolinate: step 1/1.</text>
</comment>
<dbReference type="InterPro" id="IPR002638">
    <property type="entry name" value="Quinolinate_PRibosylTrfase_C"/>
</dbReference>
<evidence type="ECO:0000256" key="3">
    <source>
        <dbReference type="ARBA" id="ARBA00009400"/>
    </source>
</evidence>
<evidence type="ECO:0000313" key="16">
    <source>
        <dbReference type="Proteomes" id="UP001239782"/>
    </source>
</evidence>
<evidence type="ECO:0000259" key="13">
    <source>
        <dbReference type="Pfam" id="PF01729"/>
    </source>
</evidence>
<dbReference type="CDD" id="cd01572">
    <property type="entry name" value="QPRTase"/>
    <property type="match status" value="1"/>
</dbReference>
<comment type="similarity">
    <text evidence="3 12">Belongs to the NadC/ModD family.</text>
</comment>
<comment type="function">
    <text evidence="1">Involved in the catabolism of quinolinic acid (QA).</text>
</comment>
<evidence type="ECO:0000256" key="10">
    <source>
        <dbReference type="ARBA" id="ARBA00047445"/>
    </source>
</evidence>
<comment type="catalytic activity">
    <reaction evidence="10">
        <text>nicotinate beta-D-ribonucleotide + CO2 + diphosphate = quinolinate + 5-phospho-alpha-D-ribose 1-diphosphate + 2 H(+)</text>
        <dbReference type="Rhea" id="RHEA:12733"/>
        <dbReference type="ChEBI" id="CHEBI:15378"/>
        <dbReference type="ChEBI" id="CHEBI:16526"/>
        <dbReference type="ChEBI" id="CHEBI:29959"/>
        <dbReference type="ChEBI" id="CHEBI:33019"/>
        <dbReference type="ChEBI" id="CHEBI:57502"/>
        <dbReference type="ChEBI" id="CHEBI:58017"/>
        <dbReference type="EC" id="2.4.2.19"/>
    </reaction>
</comment>
<dbReference type="InterPro" id="IPR004393">
    <property type="entry name" value="NadC"/>
</dbReference>
<evidence type="ECO:0000256" key="1">
    <source>
        <dbReference type="ARBA" id="ARBA00003237"/>
    </source>
</evidence>
<dbReference type="SUPFAM" id="SSF54675">
    <property type="entry name" value="Nicotinate/Quinolinate PRTase N-terminal domain-like"/>
    <property type="match status" value="1"/>
</dbReference>
<comment type="subunit">
    <text evidence="4">Hexamer formed by 3 homodimers.</text>
</comment>
<evidence type="ECO:0000313" key="15">
    <source>
        <dbReference type="EMBL" id="WMS88658.1"/>
    </source>
</evidence>
<dbReference type="InterPro" id="IPR013785">
    <property type="entry name" value="Aldolase_TIM"/>
</dbReference>
<dbReference type="Gene3D" id="3.90.1170.20">
    <property type="entry name" value="Quinolinate phosphoribosyl transferase, N-terminal domain"/>
    <property type="match status" value="1"/>
</dbReference>